<protein>
    <submittedName>
        <fullName evidence="6">Zinc transport system ATP-binding protein</fullName>
    </submittedName>
</protein>
<comment type="similarity">
    <text evidence="1">Belongs to the ABC transporter superfamily.</text>
</comment>
<dbReference type="FunFam" id="3.40.50.300:FF:000134">
    <property type="entry name" value="Iron-enterobactin ABC transporter ATP-binding protein"/>
    <property type="match status" value="1"/>
</dbReference>
<organism evidence="6 7">
    <name type="scientific">Caloramator quimbayensis</name>
    <dbReference type="NCBI Taxonomy" id="1147123"/>
    <lineage>
        <taxon>Bacteria</taxon>
        <taxon>Bacillati</taxon>
        <taxon>Bacillota</taxon>
        <taxon>Clostridia</taxon>
        <taxon>Eubacteriales</taxon>
        <taxon>Clostridiaceae</taxon>
        <taxon>Caloramator</taxon>
    </lineage>
</organism>
<keyword evidence="3" id="KW-0547">Nucleotide-binding</keyword>
<accession>A0A1T4WY04</accession>
<dbReference type="PROSITE" id="PS50893">
    <property type="entry name" value="ABC_TRANSPORTER_2"/>
    <property type="match status" value="1"/>
</dbReference>
<dbReference type="Gene3D" id="3.40.50.300">
    <property type="entry name" value="P-loop containing nucleotide triphosphate hydrolases"/>
    <property type="match status" value="1"/>
</dbReference>
<evidence type="ECO:0000313" key="6">
    <source>
        <dbReference type="EMBL" id="SKA81491.1"/>
    </source>
</evidence>
<dbReference type="SMART" id="SM00382">
    <property type="entry name" value="AAA"/>
    <property type="match status" value="1"/>
</dbReference>
<evidence type="ECO:0000313" key="7">
    <source>
        <dbReference type="Proteomes" id="UP000190105"/>
    </source>
</evidence>
<gene>
    <name evidence="6" type="ORF">SAMN05443428_10468</name>
</gene>
<dbReference type="InterPro" id="IPR003593">
    <property type="entry name" value="AAA+_ATPase"/>
</dbReference>
<dbReference type="EMBL" id="FUYH01000004">
    <property type="protein sequence ID" value="SKA81491.1"/>
    <property type="molecule type" value="Genomic_DNA"/>
</dbReference>
<dbReference type="AlphaFoldDB" id="A0A1T4WY04"/>
<dbReference type="RefSeq" id="WP_242948684.1">
    <property type="nucleotide sequence ID" value="NZ_FUYH01000004.1"/>
</dbReference>
<evidence type="ECO:0000256" key="2">
    <source>
        <dbReference type="ARBA" id="ARBA00022448"/>
    </source>
</evidence>
<sequence>MNVIDVKNLSFGYMDNLILKNITFSVEKGDFLGIIGPNGSGKSTLLKLMLKILTPLSGEIKLLGEDIKSFKDWGSIGYVSQKANSFNTSFPATVEEVVGANLFAKIGLFKIPDKNHHDMILKALQLVGLEDCSKKLIGNLSGGQQQRVFIARALINNPKILFLDEPTVGIDSKSESALYCLLAKLQKELGITIIMVTHDIQDIALHANKLLYLSESGIISYTQNENIKAEFIKQIYGIDLKLDCHNCKNNLKKEGIKC</sequence>
<keyword evidence="4 6" id="KW-0067">ATP-binding</keyword>
<dbReference type="SUPFAM" id="SSF52540">
    <property type="entry name" value="P-loop containing nucleoside triphosphate hydrolases"/>
    <property type="match status" value="1"/>
</dbReference>
<dbReference type="InterPro" id="IPR003439">
    <property type="entry name" value="ABC_transporter-like_ATP-bd"/>
</dbReference>
<dbReference type="CDD" id="cd03235">
    <property type="entry name" value="ABC_Metallic_Cations"/>
    <property type="match status" value="1"/>
</dbReference>
<dbReference type="STRING" id="1147123.SAMN05443428_10468"/>
<dbReference type="InterPro" id="IPR027417">
    <property type="entry name" value="P-loop_NTPase"/>
</dbReference>
<evidence type="ECO:0000256" key="4">
    <source>
        <dbReference type="ARBA" id="ARBA00022840"/>
    </source>
</evidence>
<dbReference type="GO" id="GO:0005524">
    <property type="term" value="F:ATP binding"/>
    <property type="evidence" value="ECO:0007669"/>
    <property type="project" value="UniProtKB-KW"/>
</dbReference>
<dbReference type="PANTHER" id="PTHR42734:SF17">
    <property type="entry name" value="METAL TRANSPORT SYSTEM ATP-BINDING PROTEIN TM_0124-RELATED"/>
    <property type="match status" value="1"/>
</dbReference>
<dbReference type="InterPro" id="IPR017871">
    <property type="entry name" value="ABC_transporter-like_CS"/>
</dbReference>
<keyword evidence="2" id="KW-0813">Transport</keyword>
<proteinExistence type="inferred from homology"/>
<evidence type="ECO:0000256" key="1">
    <source>
        <dbReference type="ARBA" id="ARBA00005417"/>
    </source>
</evidence>
<dbReference type="GO" id="GO:0016887">
    <property type="term" value="F:ATP hydrolysis activity"/>
    <property type="evidence" value="ECO:0007669"/>
    <property type="project" value="InterPro"/>
</dbReference>
<dbReference type="PANTHER" id="PTHR42734">
    <property type="entry name" value="METAL TRANSPORT SYSTEM ATP-BINDING PROTEIN TM_0124-RELATED"/>
    <property type="match status" value="1"/>
</dbReference>
<feature type="domain" description="ABC transporter" evidence="5">
    <location>
        <begin position="4"/>
        <end position="240"/>
    </location>
</feature>
<keyword evidence="7" id="KW-1185">Reference proteome</keyword>
<name>A0A1T4WY04_9CLOT</name>
<dbReference type="Proteomes" id="UP000190105">
    <property type="component" value="Unassembled WGS sequence"/>
</dbReference>
<reference evidence="7" key="1">
    <citation type="submission" date="2017-02" db="EMBL/GenBank/DDBJ databases">
        <authorList>
            <person name="Varghese N."/>
            <person name="Submissions S."/>
        </authorList>
    </citation>
    <scope>NUCLEOTIDE SEQUENCE [LARGE SCALE GENOMIC DNA]</scope>
    <source>
        <strain evidence="7">USBA 833</strain>
    </source>
</reference>
<evidence type="ECO:0000259" key="5">
    <source>
        <dbReference type="PROSITE" id="PS50893"/>
    </source>
</evidence>
<dbReference type="Pfam" id="PF00005">
    <property type="entry name" value="ABC_tran"/>
    <property type="match status" value="1"/>
</dbReference>
<evidence type="ECO:0000256" key="3">
    <source>
        <dbReference type="ARBA" id="ARBA00022741"/>
    </source>
</evidence>
<dbReference type="InterPro" id="IPR050153">
    <property type="entry name" value="Metal_Ion_Import_ABC"/>
</dbReference>
<dbReference type="PROSITE" id="PS00211">
    <property type="entry name" value="ABC_TRANSPORTER_1"/>
    <property type="match status" value="1"/>
</dbReference>